<evidence type="ECO:0000313" key="1">
    <source>
        <dbReference type="EMBL" id="OGF40168.1"/>
    </source>
</evidence>
<organism evidence="1 2">
    <name type="scientific">Candidatus Falkowbacteria bacterium RIFOXYD2_FULL_34_120</name>
    <dbReference type="NCBI Taxonomy" id="1798007"/>
    <lineage>
        <taxon>Bacteria</taxon>
        <taxon>Candidatus Falkowiibacteriota</taxon>
    </lineage>
</organism>
<gene>
    <name evidence="1" type="ORF">A2531_06510</name>
</gene>
<comment type="caution">
    <text evidence="1">The sequence shown here is derived from an EMBL/GenBank/DDBJ whole genome shotgun (WGS) entry which is preliminary data.</text>
</comment>
<dbReference type="InterPro" id="IPR036388">
    <property type="entry name" value="WH-like_DNA-bd_sf"/>
</dbReference>
<dbReference type="SUPFAM" id="SSF46785">
    <property type="entry name" value="Winged helix' DNA-binding domain"/>
    <property type="match status" value="1"/>
</dbReference>
<name>A0A1F5TMP4_9BACT</name>
<dbReference type="Proteomes" id="UP000177579">
    <property type="component" value="Unassembled WGS sequence"/>
</dbReference>
<reference evidence="1 2" key="1">
    <citation type="journal article" date="2016" name="Nat. Commun.">
        <title>Thousands of microbial genomes shed light on interconnected biogeochemical processes in an aquifer system.</title>
        <authorList>
            <person name="Anantharaman K."/>
            <person name="Brown C.T."/>
            <person name="Hug L.A."/>
            <person name="Sharon I."/>
            <person name="Castelle C.J."/>
            <person name="Probst A.J."/>
            <person name="Thomas B.C."/>
            <person name="Singh A."/>
            <person name="Wilkins M.J."/>
            <person name="Karaoz U."/>
            <person name="Brodie E.L."/>
            <person name="Williams K.H."/>
            <person name="Hubbard S.S."/>
            <person name="Banfield J.F."/>
        </authorList>
    </citation>
    <scope>NUCLEOTIDE SEQUENCE [LARGE SCALE GENOMIC DNA]</scope>
</reference>
<dbReference type="EMBL" id="MFGO01000035">
    <property type="protein sequence ID" value="OGF40168.1"/>
    <property type="molecule type" value="Genomic_DNA"/>
</dbReference>
<dbReference type="AlphaFoldDB" id="A0A1F5TMP4"/>
<evidence type="ECO:0000313" key="2">
    <source>
        <dbReference type="Proteomes" id="UP000177579"/>
    </source>
</evidence>
<dbReference type="Pfam" id="PF13730">
    <property type="entry name" value="HTH_36"/>
    <property type="match status" value="1"/>
</dbReference>
<protein>
    <recommendedName>
        <fullName evidence="3">Helix-turn-helix domain-containing protein</fullName>
    </recommendedName>
</protein>
<dbReference type="InterPro" id="IPR036390">
    <property type="entry name" value="WH_DNA-bd_sf"/>
</dbReference>
<evidence type="ECO:0008006" key="3">
    <source>
        <dbReference type="Google" id="ProtNLM"/>
    </source>
</evidence>
<proteinExistence type="predicted"/>
<accession>A0A1F5TMP4</accession>
<dbReference type="Gene3D" id="1.10.10.10">
    <property type="entry name" value="Winged helix-like DNA-binding domain superfamily/Winged helix DNA-binding domain"/>
    <property type="match status" value="1"/>
</dbReference>
<sequence>MEKYPRFWIRKDFIRNHAKNIKTIDQAVYMALSFFVNKERKTFVGYRTIGKILKMDKNTVMKAVNNLIAYGLVRRLDKKENGRPSELQLTTVLFGEFEPSETVRPKELKKELLKEEKRFFKNNKPESVGEIMEKYKNISGLERLRQTAENLRQNQIKKTENGMSKGNESNTIKKGEILTI</sequence>